<dbReference type="Gene3D" id="3.20.20.140">
    <property type="entry name" value="Metal-dependent hydrolases"/>
    <property type="match status" value="1"/>
</dbReference>
<keyword evidence="9" id="KW-0369">Histidine metabolism</keyword>
<evidence type="ECO:0000256" key="2">
    <source>
        <dbReference type="ARBA" id="ARBA00001965"/>
    </source>
</evidence>
<organism evidence="13 14">
    <name type="scientific">Limulus polyphemus</name>
    <name type="common">Atlantic horseshoe crab</name>
    <dbReference type="NCBI Taxonomy" id="6850"/>
    <lineage>
        <taxon>Eukaryota</taxon>
        <taxon>Metazoa</taxon>
        <taxon>Ecdysozoa</taxon>
        <taxon>Arthropoda</taxon>
        <taxon>Chelicerata</taxon>
        <taxon>Merostomata</taxon>
        <taxon>Xiphosura</taxon>
        <taxon>Limulidae</taxon>
        <taxon>Limulus</taxon>
    </lineage>
</organism>
<dbReference type="NCBIfam" id="TIGR01224">
    <property type="entry name" value="hutI"/>
    <property type="match status" value="1"/>
</dbReference>
<evidence type="ECO:0000256" key="10">
    <source>
        <dbReference type="ARBA" id="ARBA00022833"/>
    </source>
</evidence>
<dbReference type="Pfam" id="PF01979">
    <property type="entry name" value="Amidohydro_1"/>
    <property type="match status" value="1"/>
</dbReference>
<dbReference type="PANTHER" id="PTHR42752">
    <property type="entry name" value="IMIDAZOLONEPROPIONASE"/>
    <property type="match status" value="1"/>
</dbReference>
<feature type="domain" description="Amidohydrolase-related" evidence="12">
    <location>
        <begin position="91"/>
        <end position="434"/>
    </location>
</feature>
<evidence type="ECO:0000256" key="5">
    <source>
        <dbReference type="ARBA" id="ARBA00012864"/>
    </source>
</evidence>
<dbReference type="CDD" id="cd01296">
    <property type="entry name" value="Imidazolone-5PH"/>
    <property type="match status" value="1"/>
</dbReference>
<accession>A0ABM1C423</accession>
<evidence type="ECO:0000313" key="13">
    <source>
        <dbReference type="Proteomes" id="UP000694941"/>
    </source>
</evidence>
<evidence type="ECO:0000256" key="4">
    <source>
        <dbReference type="ARBA" id="ARBA00008002"/>
    </source>
</evidence>
<proteinExistence type="inferred from homology"/>
<dbReference type="Gene3D" id="2.30.40.10">
    <property type="entry name" value="Urease, subunit C, domain 1"/>
    <property type="match status" value="1"/>
</dbReference>
<reference evidence="14" key="1">
    <citation type="submission" date="2025-08" db="UniProtKB">
        <authorList>
            <consortium name="RefSeq"/>
        </authorList>
    </citation>
    <scope>IDENTIFICATION</scope>
    <source>
        <tissue evidence="14">Muscle</tissue>
    </source>
</reference>
<evidence type="ECO:0000256" key="8">
    <source>
        <dbReference type="ARBA" id="ARBA00022801"/>
    </source>
</evidence>
<dbReference type="GeneID" id="106477794"/>
<dbReference type="SUPFAM" id="SSF51556">
    <property type="entry name" value="Metallo-dependent hydrolases"/>
    <property type="match status" value="1"/>
</dbReference>
<evidence type="ECO:0000256" key="3">
    <source>
        <dbReference type="ARBA" id="ARBA00004758"/>
    </source>
</evidence>
<evidence type="ECO:0000259" key="12">
    <source>
        <dbReference type="Pfam" id="PF01979"/>
    </source>
</evidence>
<evidence type="ECO:0000256" key="9">
    <source>
        <dbReference type="ARBA" id="ARBA00022808"/>
    </source>
</evidence>
<dbReference type="InterPro" id="IPR011059">
    <property type="entry name" value="Metal-dep_hydrolase_composite"/>
</dbReference>
<evidence type="ECO:0000313" key="14">
    <source>
        <dbReference type="RefSeq" id="XP_013793776.1"/>
    </source>
</evidence>
<dbReference type="InterPro" id="IPR006680">
    <property type="entry name" value="Amidohydro-rel"/>
</dbReference>
<evidence type="ECO:0000256" key="1">
    <source>
        <dbReference type="ARBA" id="ARBA00000853"/>
    </source>
</evidence>
<keyword evidence="8" id="KW-0378">Hydrolase</keyword>
<dbReference type="SUPFAM" id="SSF51338">
    <property type="entry name" value="Composite domain of metallo-dependent hydrolases"/>
    <property type="match status" value="1"/>
</dbReference>
<dbReference type="Proteomes" id="UP000694941">
    <property type="component" value="Unplaced"/>
</dbReference>
<protein>
    <recommendedName>
        <fullName evidence="6">Probable imidazolonepropionase</fullName>
        <ecNumber evidence="5">3.5.2.7</ecNumber>
    </recommendedName>
</protein>
<comment type="catalytic activity">
    <reaction evidence="1">
        <text>4-imidazolone-5-propanoate + H2O = N-formimidoyl-L-glutamate</text>
        <dbReference type="Rhea" id="RHEA:23660"/>
        <dbReference type="ChEBI" id="CHEBI:15377"/>
        <dbReference type="ChEBI" id="CHEBI:58928"/>
        <dbReference type="ChEBI" id="CHEBI:77893"/>
        <dbReference type="EC" id="3.5.2.7"/>
    </reaction>
</comment>
<comment type="similarity">
    <text evidence="4">Belongs to the metallo-dependent hydrolases superfamily. HutI family.</text>
</comment>
<evidence type="ECO:0000256" key="7">
    <source>
        <dbReference type="ARBA" id="ARBA00022723"/>
    </source>
</evidence>
<keyword evidence="11" id="KW-0408">Iron</keyword>
<evidence type="ECO:0000256" key="11">
    <source>
        <dbReference type="ARBA" id="ARBA00023004"/>
    </source>
</evidence>
<dbReference type="PANTHER" id="PTHR42752:SF1">
    <property type="entry name" value="IMIDAZOLONEPROPIONASE-RELATED"/>
    <property type="match status" value="1"/>
</dbReference>
<comment type="pathway">
    <text evidence="3">Amino-acid degradation; L-histidine degradation into L-glutamate; N-formimidoyl-L-glutamate from L-histidine: step 3/3.</text>
</comment>
<dbReference type="RefSeq" id="XP_013793776.1">
    <property type="nucleotide sequence ID" value="XM_013938322.2"/>
</dbReference>
<name>A0ABM1C423_LIMPO</name>
<keyword evidence="10" id="KW-0862">Zinc</keyword>
<comment type="cofactor">
    <cofactor evidence="2">
        <name>Fe(3+)</name>
        <dbReference type="ChEBI" id="CHEBI:29034"/>
    </cofactor>
</comment>
<dbReference type="InterPro" id="IPR032466">
    <property type="entry name" value="Metal_Hydrolase"/>
</dbReference>
<dbReference type="EC" id="3.5.2.7" evidence="5"/>
<keyword evidence="13" id="KW-1185">Reference proteome</keyword>
<keyword evidence="7" id="KW-0479">Metal-binding</keyword>
<gene>
    <name evidence="14" type="primary">LOC106477794</name>
</gene>
<dbReference type="InterPro" id="IPR005920">
    <property type="entry name" value="HutI"/>
</dbReference>
<evidence type="ECO:0000256" key="6">
    <source>
        <dbReference type="ARBA" id="ARBA00013406"/>
    </source>
</evidence>
<sequence>MAANKKFKLLIHSARQLVQVCSKGEKVLRGVDMSHVAILESKESEGDTLSGISVVVDRDGKIADIGNDEEIIFKYKNEVFDTQVDASGMCILPGFIDAHTHPVWDGDRVHEFAMKLAGATYMEVHAAGGGIHYTVDHTQEASEEKLLMLFIQRLHCMLQAGTTLIEAKSGYGLDAENEIKLLRVIERAKFVQPIEISSTYCGAHAVPKGMTSQQATDDIISDQLPRIKDLMNKGSLCVDNIDVFCEKGVFEVEESKKILQAGQLLGLRVNFHAEELHCIHGAEMGAKLGAEAISHLEEICEAGIQAMAKAGTIAVILPTTQYILRLRPPPVRQMIEAGIPIALGTDFNPNAYCLSMPLTMHLACVNFRMSMPEALVASTINAAAALGKSLTHGSIEIGKFADMVVIEAPRWEHIVYQLGGHDQLIKVVIKHGNVVHKRTQ</sequence>